<evidence type="ECO:0000256" key="1">
    <source>
        <dbReference type="ARBA" id="ARBA00004123"/>
    </source>
</evidence>
<dbReference type="EMBL" id="LBMM01001387">
    <property type="protein sequence ID" value="KMQ96400.1"/>
    <property type="molecule type" value="Genomic_DNA"/>
</dbReference>
<accession>A0A0J7NVI1</accession>
<dbReference type="Pfam" id="PF03810">
    <property type="entry name" value="IBN_N"/>
    <property type="match status" value="1"/>
</dbReference>
<dbReference type="GO" id="GO:0005737">
    <property type="term" value="C:cytoplasm"/>
    <property type="evidence" value="ECO:0007669"/>
    <property type="project" value="UniProtKB-SubCell"/>
</dbReference>
<protein>
    <submittedName>
        <fullName evidence="10">Importin-4-like protein</fullName>
    </submittedName>
</protein>
<dbReference type="GO" id="GO:0005634">
    <property type="term" value="C:nucleus"/>
    <property type="evidence" value="ECO:0007669"/>
    <property type="project" value="UniProtKB-SubCell"/>
</dbReference>
<dbReference type="InterPro" id="IPR016024">
    <property type="entry name" value="ARM-type_fold"/>
</dbReference>
<dbReference type="PROSITE" id="PS50166">
    <property type="entry name" value="IMPORTIN_B_NT"/>
    <property type="match status" value="1"/>
</dbReference>
<reference evidence="10 11" key="1">
    <citation type="submission" date="2015-04" db="EMBL/GenBank/DDBJ databases">
        <title>Lasius niger genome sequencing.</title>
        <authorList>
            <person name="Konorov E.A."/>
            <person name="Nikitin M.A."/>
            <person name="Kirill M.V."/>
            <person name="Chang P."/>
        </authorList>
    </citation>
    <scope>NUCLEOTIDE SEQUENCE [LARGE SCALE GENOMIC DNA]</scope>
    <source>
        <tissue evidence="10">Whole</tissue>
    </source>
</reference>
<keyword evidence="11" id="KW-1185">Reference proteome</keyword>
<evidence type="ECO:0000256" key="7">
    <source>
        <dbReference type="ARBA" id="ARBA00022990"/>
    </source>
</evidence>
<evidence type="ECO:0000256" key="5">
    <source>
        <dbReference type="ARBA" id="ARBA00022737"/>
    </source>
</evidence>
<dbReference type="InterPro" id="IPR000357">
    <property type="entry name" value="HEAT"/>
</dbReference>
<evidence type="ECO:0000313" key="10">
    <source>
        <dbReference type="EMBL" id="KMQ96400.1"/>
    </source>
</evidence>
<dbReference type="SUPFAM" id="SSF48371">
    <property type="entry name" value="ARM repeat"/>
    <property type="match status" value="2"/>
</dbReference>
<dbReference type="InterPro" id="IPR011989">
    <property type="entry name" value="ARM-like"/>
</dbReference>
<evidence type="ECO:0000256" key="2">
    <source>
        <dbReference type="ARBA" id="ARBA00004496"/>
    </source>
</evidence>
<keyword evidence="4" id="KW-0963">Cytoplasm</keyword>
<dbReference type="Pfam" id="PF25574">
    <property type="entry name" value="TPR_IMB1"/>
    <property type="match status" value="1"/>
</dbReference>
<feature type="domain" description="Importin N-terminal" evidence="9">
    <location>
        <begin position="19"/>
        <end position="87"/>
    </location>
</feature>
<dbReference type="OrthoDB" id="7862313at2759"/>
<dbReference type="InterPro" id="IPR057672">
    <property type="entry name" value="TPR_IPO4/5"/>
</dbReference>
<evidence type="ECO:0000256" key="4">
    <source>
        <dbReference type="ARBA" id="ARBA00022490"/>
    </source>
</evidence>
<proteinExistence type="predicted"/>
<dbReference type="GO" id="GO:0006606">
    <property type="term" value="P:protein import into nucleus"/>
    <property type="evidence" value="ECO:0007669"/>
    <property type="project" value="InterPro"/>
</dbReference>
<dbReference type="InterPro" id="IPR001494">
    <property type="entry name" value="Importin-beta_N"/>
</dbReference>
<keyword evidence="5" id="KW-0677">Repeat</keyword>
<dbReference type="Gene3D" id="1.25.10.10">
    <property type="entry name" value="Leucine-rich Repeat Variant"/>
    <property type="match status" value="1"/>
</dbReference>
<evidence type="ECO:0000256" key="3">
    <source>
        <dbReference type="ARBA" id="ARBA00022448"/>
    </source>
</evidence>
<dbReference type="PANTHER" id="PTHR10527">
    <property type="entry name" value="IMPORTIN BETA"/>
    <property type="match status" value="1"/>
</dbReference>
<organism evidence="10 11">
    <name type="scientific">Lasius niger</name>
    <name type="common">Black garden ant</name>
    <dbReference type="NCBI Taxonomy" id="67767"/>
    <lineage>
        <taxon>Eukaryota</taxon>
        <taxon>Metazoa</taxon>
        <taxon>Ecdysozoa</taxon>
        <taxon>Arthropoda</taxon>
        <taxon>Hexapoda</taxon>
        <taxon>Insecta</taxon>
        <taxon>Pterygota</taxon>
        <taxon>Neoptera</taxon>
        <taxon>Endopterygota</taxon>
        <taxon>Hymenoptera</taxon>
        <taxon>Apocrita</taxon>
        <taxon>Aculeata</taxon>
        <taxon>Formicoidea</taxon>
        <taxon>Formicidae</taxon>
        <taxon>Formicinae</taxon>
        <taxon>Lasius</taxon>
        <taxon>Lasius</taxon>
    </lineage>
</organism>
<evidence type="ECO:0000256" key="8">
    <source>
        <dbReference type="ARBA" id="ARBA00023242"/>
    </source>
</evidence>
<dbReference type="GO" id="GO:0031267">
    <property type="term" value="F:small GTPase binding"/>
    <property type="evidence" value="ECO:0007669"/>
    <property type="project" value="InterPro"/>
</dbReference>
<dbReference type="InterPro" id="IPR040122">
    <property type="entry name" value="Importin_beta"/>
</dbReference>
<keyword evidence="6" id="KW-0653">Protein transport</keyword>
<dbReference type="AlphaFoldDB" id="A0A0J7NVI1"/>
<evidence type="ECO:0000313" key="11">
    <source>
        <dbReference type="Proteomes" id="UP000036403"/>
    </source>
</evidence>
<dbReference type="InterPro" id="IPR058584">
    <property type="entry name" value="IMB1_TNPO1-like_TPR"/>
</dbReference>
<gene>
    <name evidence="10" type="ORF">RF55_3312</name>
</gene>
<keyword evidence="7" id="KW-0007">Acetylation</keyword>
<comment type="caution">
    <text evidence="10">The sequence shown here is derived from an EMBL/GenBank/DDBJ whole genome shotgun (WGS) entry which is preliminary data.</text>
</comment>
<comment type="subcellular location">
    <subcellularLocation>
        <location evidence="2">Cytoplasm</location>
    </subcellularLocation>
    <subcellularLocation>
        <location evidence="1">Nucleus</location>
    </subcellularLocation>
</comment>
<name>A0A0J7NVI1_LASNI</name>
<dbReference type="PaxDb" id="67767-A0A0J7NVI1"/>
<keyword evidence="3" id="KW-0813">Transport</keyword>
<dbReference type="STRING" id="67767.A0A0J7NVI1"/>
<evidence type="ECO:0000259" key="9">
    <source>
        <dbReference type="PROSITE" id="PS50166"/>
    </source>
</evidence>
<keyword evidence="8" id="KW-0539">Nucleus</keyword>
<dbReference type="Pfam" id="PF02985">
    <property type="entry name" value="HEAT"/>
    <property type="match status" value="1"/>
</dbReference>
<dbReference type="Proteomes" id="UP000036403">
    <property type="component" value="Unassembled WGS sequence"/>
</dbReference>
<sequence>MERILLNLLKSDNDAIQEATVELKNALQNPDNIPVLCQLLVTSANPEIRQYAALILRRRYTKGMNWVKLSEPVRTEIKKIILQALKNESIKFVRTNIAQLVGIIVKHEIPTNSWPEVIYYVQQLVTSDNREIQELGLHTLSIMTEITPEAYASHARTLAMILAQTLSCLDNLGQPVAGYILDTLQHLIPLVKRDETMINIYVSLMPRIMATIQALTEGNEDMAVKSFELLDELCENVIAVITPHVKSLVNMCLAIIANKSLDYSIKVKAINFIGWLARIKKKALVKHKLVEPIVNMLFAVMITRPDNDSDDDYTNTENDNTALTSSTQTLDLLALHLPPEKLLPHLLRHIEPGFQSTDIYIKKASYVAIAVIAEGCAEYIRSNYLEFFLRCICQGITDSSPIVRNAALYALGQYSEHLQPEISQYSSELLPVLFDYLNQVCLYIKQEKKEPHAISRMFYALELFCENLHESILPYLPKLMERLLNILNTDTTLNVKEFTLSAVGAAACASKEHMLPYFETIITILNDFLVAEPTLENVFLKVQAIDTLGVIARSIGEETFAPLAPIFLNLAINMLRNNTDPDMRKALYGLFAAISTVVKKDMAEILPELVEYMIMSIRSSDGILMHFKDEANALTVYDDLNETENEEEDIDHTDNEEDDEDVEGYSVENAYMEEKEECVMALKEIAEYTEEAFMPYLERCFEEIFKLINYPQEDIRKASIEALLQFCLNFSKINTDEGKKALLKALSMFIPKLSELIRLDEETTVAICGLEAYQKLLREVKLDVVFGIGHKEAIVNCVIGVLTGKTACQDEEEIEGVDTEAEQDELLIECAGTTLSSLGKVILPEDFVLYFQTALPFLLKRLKMDNSEGQRSFAVGTIAECLPGLKHMTAMFVQQLLSTFLQIGVQDPCGEVRSNCFFGIGELVFYGKETVYPHYPQILATLSCAIAKETDAAARDNVVGAIARLIITNYSNLPLEQVVPVFVQQLPLKADFQEHKAVFRSILTLYQAGLAVLQSHIRTLLKVAVVILHEDKAMDDEARNLIVEFIKSAQRDFVNDWNAVFTELPPEVVAKIQCMFS</sequence>
<evidence type="ECO:0000256" key="6">
    <source>
        <dbReference type="ARBA" id="ARBA00022927"/>
    </source>
</evidence>
<dbReference type="SMART" id="SM00913">
    <property type="entry name" value="IBN_N"/>
    <property type="match status" value="1"/>
</dbReference>
<dbReference type="Pfam" id="PF25780">
    <property type="entry name" value="TPR_IPO5"/>
    <property type="match status" value="1"/>
</dbReference>